<dbReference type="InterPro" id="IPR052236">
    <property type="entry name" value="Small_GTPase_RasD"/>
</dbReference>
<evidence type="ECO:0000256" key="3">
    <source>
        <dbReference type="ARBA" id="ARBA00022481"/>
    </source>
</evidence>
<dbReference type="GO" id="GO:0003924">
    <property type="term" value="F:GTPase activity"/>
    <property type="evidence" value="ECO:0007669"/>
    <property type="project" value="InterPro"/>
</dbReference>
<dbReference type="GO" id="GO:0005525">
    <property type="term" value="F:GTP binding"/>
    <property type="evidence" value="ECO:0007669"/>
    <property type="project" value="UniProtKB-KW"/>
</dbReference>
<dbReference type="PANTHER" id="PTHR46149">
    <property type="entry name" value="MIP08469P"/>
    <property type="match status" value="1"/>
</dbReference>
<keyword evidence="6" id="KW-0449">Lipoprotein</keyword>
<comment type="subcellular location">
    <subcellularLocation>
        <location evidence="1">Cell membrane</location>
        <topology evidence="1">Lipid-anchor</topology>
    </subcellularLocation>
</comment>
<keyword evidence="5" id="KW-0472">Membrane</keyword>
<dbReference type="GO" id="GO:0005886">
    <property type="term" value="C:plasma membrane"/>
    <property type="evidence" value="ECO:0007669"/>
    <property type="project" value="UniProtKB-SubCell"/>
</dbReference>
<evidence type="ECO:0000313" key="8">
    <source>
        <dbReference type="Proteomes" id="UP000821837"/>
    </source>
</evidence>
<dbReference type="Proteomes" id="UP000821837">
    <property type="component" value="Unassembled WGS sequence"/>
</dbReference>
<evidence type="ECO:0000313" key="7">
    <source>
        <dbReference type="EMBL" id="KAH7943205.1"/>
    </source>
</evidence>
<evidence type="ECO:0000256" key="5">
    <source>
        <dbReference type="ARBA" id="ARBA00023136"/>
    </source>
</evidence>
<dbReference type="VEuPathDB" id="VectorBase:RSAN_045424"/>
<evidence type="ECO:0000256" key="6">
    <source>
        <dbReference type="ARBA" id="ARBA00023288"/>
    </source>
</evidence>
<reference evidence="7" key="1">
    <citation type="journal article" date="2020" name="Cell">
        <title>Large-Scale Comparative Analyses of Tick Genomes Elucidate Their Genetic Diversity and Vector Capacities.</title>
        <authorList>
            <consortium name="Tick Genome and Microbiome Consortium (TIGMIC)"/>
            <person name="Jia N."/>
            <person name="Wang J."/>
            <person name="Shi W."/>
            <person name="Du L."/>
            <person name="Sun Y."/>
            <person name="Zhan W."/>
            <person name="Jiang J.F."/>
            <person name="Wang Q."/>
            <person name="Zhang B."/>
            <person name="Ji P."/>
            <person name="Bell-Sakyi L."/>
            <person name="Cui X.M."/>
            <person name="Yuan T.T."/>
            <person name="Jiang B.G."/>
            <person name="Yang W.F."/>
            <person name="Lam T.T."/>
            <person name="Chang Q.C."/>
            <person name="Ding S.J."/>
            <person name="Wang X.J."/>
            <person name="Zhu J.G."/>
            <person name="Ruan X.D."/>
            <person name="Zhao L."/>
            <person name="Wei J.T."/>
            <person name="Ye R.Z."/>
            <person name="Que T.C."/>
            <person name="Du C.H."/>
            <person name="Zhou Y.H."/>
            <person name="Cheng J.X."/>
            <person name="Dai P.F."/>
            <person name="Guo W.B."/>
            <person name="Han X.H."/>
            <person name="Huang E.J."/>
            <person name="Li L.F."/>
            <person name="Wei W."/>
            <person name="Gao Y.C."/>
            <person name="Liu J.Z."/>
            <person name="Shao H.Z."/>
            <person name="Wang X."/>
            <person name="Wang C.C."/>
            <person name="Yang T.C."/>
            <person name="Huo Q.B."/>
            <person name="Li W."/>
            <person name="Chen H.Y."/>
            <person name="Chen S.E."/>
            <person name="Zhou L.G."/>
            <person name="Ni X.B."/>
            <person name="Tian J.H."/>
            <person name="Sheng Y."/>
            <person name="Liu T."/>
            <person name="Pan Y.S."/>
            <person name="Xia L.Y."/>
            <person name="Li J."/>
            <person name="Zhao F."/>
            <person name="Cao W.C."/>
        </authorList>
    </citation>
    <scope>NUCLEOTIDE SEQUENCE</scope>
    <source>
        <strain evidence="7">Rsan-2018</strain>
    </source>
</reference>
<keyword evidence="8" id="KW-1185">Reference proteome</keyword>
<keyword evidence="2" id="KW-1003">Cell membrane</keyword>
<keyword evidence="3" id="KW-0488">Methylation</keyword>
<dbReference type="InterPro" id="IPR027417">
    <property type="entry name" value="P-loop_NTPase"/>
</dbReference>
<keyword evidence="4" id="KW-0547">Nucleotide-binding</keyword>
<name>A0A9D4PJG0_RHISA</name>
<evidence type="ECO:0000256" key="4">
    <source>
        <dbReference type="ARBA" id="ARBA00023134"/>
    </source>
</evidence>
<dbReference type="Gene3D" id="3.40.50.300">
    <property type="entry name" value="P-loop containing nucleotide triphosphate hydrolases"/>
    <property type="match status" value="1"/>
</dbReference>
<dbReference type="OrthoDB" id="265044at2759"/>
<reference evidence="7" key="2">
    <citation type="submission" date="2021-09" db="EMBL/GenBank/DDBJ databases">
        <authorList>
            <person name="Jia N."/>
            <person name="Wang J."/>
            <person name="Shi W."/>
            <person name="Du L."/>
            <person name="Sun Y."/>
            <person name="Zhan W."/>
            <person name="Jiang J."/>
            <person name="Wang Q."/>
            <person name="Zhang B."/>
            <person name="Ji P."/>
            <person name="Sakyi L.B."/>
            <person name="Cui X."/>
            <person name="Yuan T."/>
            <person name="Jiang B."/>
            <person name="Yang W."/>
            <person name="Lam T.T.-Y."/>
            <person name="Chang Q."/>
            <person name="Ding S."/>
            <person name="Wang X."/>
            <person name="Zhu J."/>
            <person name="Ruan X."/>
            <person name="Zhao L."/>
            <person name="Wei J."/>
            <person name="Que T."/>
            <person name="Du C."/>
            <person name="Cheng J."/>
            <person name="Dai P."/>
            <person name="Han X."/>
            <person name="Huang E."/>
            <person name="Gao Y."/>
            <person name="Liu J."/>
            <person name="Shao H."/>
            <person name="Ye R."/>
            <person name="Li L."/>
            <person name="Wei W."/>
            <person name="Wang X."/>
            <person name="Wang C."/>
            <person name="Huo Q."/>
            <person name="Li W."/>
            <person name="Guo W."/>
            <person name="Chen H."/>
            <person name="Chen S."/>
            <person name="Zhou L."/>
            <person name="Zhou L."/>
            <person name="Ni X."/>
            <person name="Tian J."/>
            <person name="Zhou Y."/>
            <person name="Sheng Y."/>
            <person name="Liu T."/>
            <person name="Pan Y."/>
            <person name="Xia L."/>
            <person name="Li J."/>
            <person name="Zhao F."/>
            <person name="Cao W."/>
        </authorList>
    </citation>
    <scope>NUCLEOTIDE SEQUENCE</scope>
    <source>
        <strain evidence="7">Rsan-2018</strain>
        <tissue evidence="7">Larvae</tissue>
    </source>
</reference>
<dbReference type="Pfam" id="PF00071">
    <property type="entry name" value="Ras"/>
    <property type="match status" value="1"/>
</dbReference>
<dbReference type="InterPro" id="IPR001806">
    <property type="entry name" value="Small_GTPase"/>
</dbReference>
<evidence type="ECO:0000256" key="1">
    <source>
        <dbReference type="ARBA" id="ARBA00004193"/>
    </source>
</evidence>
<keyword evidence="4" id="KW-0342">GTP-binding</keyword>
<evidence type="ECO:0000256" key="2">
    <source>
        <dbReference type="ARBA" id="ARBA00022475"/>
    </source>
</evidence>
<comment type="caution">
    <text evidence="7">The sequence shown here is derived from an EMBL/GenBank/DDBJ whole genome shotgun (WGS) entry which is preliminary data.</text>
</comment>
<dbReference type="PANTHER" id="PTHR46149:SF7">
    <property type="entry name" value="GTP-BINDING PROTEIN DI-RAS2"/>
    <property type="match status" value="1"/>
</dbReference>
<organism evidence="7 8">
    <name type="scientific">Rhipicephalus sanguineus</name>
    <name type="common">Brown dog tick</name>
    <name type="synonym">Ixodes sanguineus</name>
    <dbReference type="NCBI Taxonomy" id="34632"/>
    <lineage>
        <taxon>Eukaryota</taxon>
        <taxon>Metazoa</taxon>
        <taxon>Ecdysozoa</taxon>
        <taxon>Arthropoda</taxon>
        <taxon>Chelicerata</taxon>
        <taxon>Arachnida</taxon>
        <taxon>Acari</taxon>
        <taxon>Parasitiformes</taxon>
        <taxon>Ixodida</taxon>
        <taxon>Ixodoidea</taxon>
        <taxon>Ixodidae</taxon>
        <taxon>Rhipicephalinae</taxon>
        <taxon>Rhipicephalus</taxon>
        <taxon>Rhipicephalus</taxon>
    </lineage>
</organism>
<dbReference type="EMBL" id="JABSTV010001253">
    <property type="protein sequence ID" value="KAH7943205.1"/>
    <property type="molecule type" value="Genomic_DNA"/>
</dbReference>
<gene>
    <name evidence="7" type="ORF">HPB52_006347</name>
</gene>
<accession>A0A9D4PJG0</accession>
<dbReference type="AlphaFoldDB" id="A0A9D4PJG0"/>
<protein>
    <submittedName>
        <fullName evidence="7">Uncharacterized protein</fullName>
    </submittedName>
</protein>
<dbReference type="SUPFAM" id="SSF52540">
    <property type="entry name" value="P-loop containing nucleoside triphosphate hydrolases"/>
    <property type="match status" value="1"/>
</dbReference>
<sequence length="144" mass="16191">MRQLSITTAPAFMQVYAIDDMEYFEEARRLRSEIQEACAELGRGMPLVVIVGNKAHLVFRCTVGYKVAQVALTVAMIDWEHGYVECSALEGLDVTQVFQEVLMPSKLPEVLSNSNRRQQSCPAQVHSQKRLYSNGAKRHSCIIS</sequence>
<proteinExistence type="predicted"/>
<dbReference type="PROSITE" id="PS51421">
    <property type="entry name" value="RAS"/>
    <property type="match status" value="1"/>
</dbReference>